<dbReference type="Pfam" id="PF04355">
    <property type="entry name" value="BamE"/>
    <property type="match status" value="1"/>
</dbReference>
<organism evidence="6 7">
    <name type="scientific">Martelella alba</name>
    <dbReference type="NCBI Taxonomy" id="2590451"/>
    <lineage>
        <taxon>Bacteria</taxon>
        <taxon>Pseudomonadati</taxon>
        <taxon>Pseudomonadota</taxon>
        <taxon>Alphaproteobacteria</taxon>
        <taxon>Hyphomicrobiales</taxon>
        <taxon>Aurantimonadaceae</taxon>
        <taxon>Martelella</taxon>
    </lineage>
</organism>
<evidence type="ECO:0000256" key="4">
    <source>
        <dbReference type="SAM" id="SignalP"/>
    </source>
</evidence>
<keyword evidence="3" id="KW-0998">Cell outer membrane</keyword>
<evidence type="ECO:0000313" key="6">
    <source>
        <dbReference type="EMBL" id="TPW28051.1"/>
    </source>
</evidence>
<dbReference type="GO" id="GO:0043165">
    <property type="term" value="P:Gram-negative-bacterium-type cell outer membrane assembly"/>
    <property type="evidence" value="ECO:0007669"/>
    <property type="project" value="TreeGrafter"/>
</dbReference>
<dbReference type="EMBL" id="VHLG01000014">
    <property type="protein sequence ID" value="TPW28051.1"/>
    <property type="molecule type" value="Genomic_DNA"/>
</dbReference>
<keyword evidence="2" id="KW-0472">Membrane</keyword>
<evidence type="ECO:0000256" key="2">
    <source>
        <dbReference type="ARBA" id="ARBA00023136"/>
    </source>
</evidence>
<evidence type="ECO:0000256" key="3">
    <source>
        <dbReference type="ARBA" id="ARBA00023237"/>
    </source>
</evidence>
<proteinExistence type="predicted"/>
<dbReference type="AlphaFoldDB" id="A0A506U423"/>
<dbReference type="OrthoDB" id="9808313at2"/>
<dbReference type="GO" id="GO:0030674">
    <property type="term" value="F:protein-macromolecule adaptor activity"/>
    <property type="evidence" value="ECO:0007669"/>
    <property type="project" value="TreeGrafter"/>
</dbReference>
<reference evidence="6 7" key="1">
    <citation type="submission" date="2019-06" db="EMBL/GenBank/DDBJ databases">
        <authorList>
            <person name="Li M."/>
        </authorList>
    </citation>
    <scope>NUCLEOTIDE SEQUENCE [LARGE SCALE GENOMIC DNA]</scope>
    <source>
        <strain evidence="6 7">BGMRC2036</strain>
    </source>
</reference>
<dbReference type="PROSITE" id="PS51257">
    <property type="entry name" value="PROKAR_LIPOPROTEIN"/>
    <property type="match status" value="1"/>
</dbReference>
<protein>
    <submittedName>
        <fullName evidence="6">Outer membrane protein assembly factor BamE</fullName>
    </submittedName>
</protein>
<dbReference type="Gene3D" id="3.30.1450.10">
    <property type="match status" value="1"/>
</dbReference>
<evidence type="ECO:0000256" key="1">
    <source>
        <dbReference type="ARBA" id="ARBA00022729"/>
    </source>
</evidence>
<feature type="signal peptide" evidence="4">
    <location>
        <begin position="1"/>
        <end position="27"/>
    </location>
</feature>
<keyword evidence="7" id="KW-1185">Reference proteome</keyword>
<gene>
    <name evidence="6" type="ORF">FJU08_18590</name>
</gene>
<dbReference type="PANTHER" id="PTHR37482">
    <property type="entry name" value="OUTER MEMBRANE PROTEIN ASSEMBLY FACTOR BAME"/>
    <property type="match status" value="1"/>
</dbReference>
<dbReference type="GO" id="GO:0051205">
    <property type="term" value="P:protein insertion into membrane"/>
    <property type="evidence" value="ECO:0007669"/>
    <property type="project" value="TreeGrafter"/>
</dbReference>
<accession>A0A506U423</accession>
<dbReference type="Proteomes" id="UP000318801">
    <property type="component" value="Unassembled WGS sequence"/>
</dbReference>
<dbReference type="InterPro" id="IPR037873">
    <property type="entry name" value="BamE-like"/>
</dbReference>
<feature type="chain" id="PRO_5021311724" evidence="4">
    <location>
        <begin position="28"/>
        <end position="169"/>
    </location>
</feature>
<dbReference type="PANTHER" id="PTHR37482:SF1">
    <property type="entry name" value="OUTER MEMBRANE PROTEIN ASSEMBLY FACTOR BAME"/>
    <property type="match status" value="1"/>
</dbReference>
<dbReference type="RefSeq" id="WP_141150548.1">
    <property type="nucleotide sequence ID" value="NZ_VHLG01000014.1"/>
</dbReference>
<dbReference type="GO" id="GO:1990063">
    <property type="term" value="C:Bam protein complex"/>
    <property type="evidence" value="ECO:0007669"/>
    <property type="project" value="TreeGrafter"/>
</dbReference>
<dbReference type="InterPro" id="IPR007450">
    <property type="entry name" value="BamE_dom"/>
</dbReference>
<dbReference type="InterPro" id="IPR026592">
    <property type="entry name" value="BamE"/>
</dbReference>
<name>A0A506U423_9HYPH</name>
<evidence type="ECO:0000259" key="5">
    <source>
        <dbReference type="Pfam" id="PF04355"/>
    </source>
</evidence>
<evidence type="ECO:0000313" key="7">
    <source>
        <dbReference type="Proteomes" id="UP000318801"/>
    </source>
</evidence>
<sequence length="169" mass="18587">METRRRSFGAKPVRLAVAGAVIGLTLAAAGCSTTQTLYQGYVIDEQMLQLVKQGSSREQVLLTLGQPSTTATFDNEVFYYISQQKQRTYAFQKPRLISQEILAVYFGSDGRVEKVARYTLQDGHVVDMVSDTTPTGGKDMTFIQQILSGTNKNSARNFFDTAAGNNAIK</sequence>
<keyword evidence="1 4" id="KW-0732">Signal</keyword>
<comment type="caution">
    <text evidence="6">The sequence shown here is derived from an EMBL/GenBank/DDBJ whole genome shotgun (WGS) entry which is preliminary data.</text>
</comment>
<feature type="domain" description="Outer membrane protein assembly factor BamE" evidence="5">
    <location>
        <begin position="40"/>
        <end position="114"/>
    </location>
</feature>